<protein>
    <submittedName>
        <fullName evidence="1">Uncharacterized protein</fullName>
    </submittedName>
</protein>
<dbReference type="EMBL" id="JBHTAJ010000029">
    <property type="protein sequence ID" value="MFC7181270.1"/>
    <property type="molecule type" value="Genomic_DNA"/>
</dbReference>
<name>A0ABW2G083_9ACTN</name>
<accession>A0ABW2G083</accession>
<dbReference type="RefSeq" id="WP_345708517.1">
    <property type="nucleotide sequence ID" value="NZ_BAABKV010000001.1"/>
</dbReference>
<organism evidence="1 2">
    <name type="scientific">Kitasatospora paranensis</name>
    <dbReference type="NCBI Taxonomy" id="258053"/>
    <lineage>
        <taxon>Bacteria</taxon>
        <taxon>Bacillati</taxon>
        <taxon>Actinomycetota</taxon>
        <taxon>Actinomycetes</taxon>
        <taxon>Kitasatosporales</taxon>
        <taxon>Streptomycetaceae</taxon>
        <taxon>Kitasatospora</taxon>
    </lineage>
</organism>
<evidence type="ECO:0000313" key="2">
    <source>
        <dbReference type="Proteomes" id="UP001596435"/>
    </source>
</evidence>
<sequence>MEQNEVLKRVIGILTQAGTWIHDLPAADDSDLDTEQGIVSDLLNDVMPVVAIPSNANAEEIASIVSEALGGRILQLTTAFAMAFWELAEVHDTGRTDLSSLDVLQALALRAETEPGA</sequence>
<dbReference type="Proteomes" id="UP001596435">
    <property type="component" value="Unassembled WGS sequence"/>
</dbReference>
<comment type="caution">
    <text evidence="1">The sequence shown here is derived from an EMBL/GenBank/DDBJ whole genome shotgun (WGS) entry which is preliminary data.</text>
</comment>
<evidence type="ECO:0000313" key="1">
    <source>
        <dbReference type="EMBL" id="MFC7181270.1"/>
    </source>
</evidence>
<proteinExistence type="predicted"/>
<reference evidence="2" key="1">
    <citation type="journal article" date="2019" name="Int. J. Syst. Evol. Microbiol.">
        <title>The Global Catalogue of Microorganisms (GCM) 10K type strain sequencing project: providing services to taxonomists for standard genome sequencing and annotation.</title>
        <authorList>
            <consortium name="The Broad Institute Genomics Platform"/>
            <consortium name="The Broad Institute Genome Sequencing Center for Infectious Disease"/>
            <person name="Wu L."/>
            <person name="Ma J."/>
        </authorList>
    </citation>
    <scope>NUCLEOTIDE SEQUENCE [LARGE SCALE GENOMIC DNA]</scope>
    <source>
        <strain evidence="2">CGMCC 1.12859</strain>
    </source>
</reference>
<gene>
    <name evidence="1" type="ORF">ACFQMG_17070</name>
</gene>
<keyword evidence="2" id="KW-1185">Reference proteome</keyword>